<accession>A0A367PF63</accession>
<dbReference type="Proteomes" id="UP000253501">
    <property type="component" value="Unassembled WGS sequence"/>
</dbReference>
<dbReference type="PROSITE" id="PS51318">
    <property type="entry name" value="TAT"/>
    <property type="match status" value="1"/>
</dbReference>
<proteinExistence type="predicted"/>
<dbReference type="EMBL" id="QDHA01000064">
    <property type="protein sequence ID" value="RCJ05857.1"/>
    <property type="molecule type" value="Genomic_DNA"/>
</dbReference>
<dbReference type="AlphaFoldDB" id="A0A367PF63"/>
<protein>
    <recommendedName>
        <fullName evidence="4">DUF3313 domain-containing protein</fullName>
    </recommendedName>
</protein>
<feature type="chain" id="PRO_5016875392" description="DUF3313 domain-containing protein" evidence="1">
    <location>
        <begin position="23"/>
        <end position="202"/>
    </location>
</feature>
<dbReference type="InterPro" id="IPR006311">
    <property type="entry name" value="TAT_signal"/>
</dbReference>
<reference evidence="2 3" key="1">
    <citation type="submission" date="2018-04" db="EMBL/GenBank/DDBJ databases">
        <title>Cupriavidus necator CR12 genome sequencing and assembly.</title>
        <authorList>
            <person name="Ben Fekih I."/>
            <person name="Mazhar H.S."/>
            <person name="Bello S.K."/>
            <person name="Rensing C."/>
        </authorList>
    </citation>
    <scope>NUCLEOTIDE SEQUENCE [LARGE SCALE GENOMIC DNA]</scope>
    <source>
        <strain evidence="2 3">CR12</strain>
    </source>
</reference>
<keyword evidence="1" id="KW-0732">Signal</keyword>
<evidence type="ECO:0000256" key="1">
    <source>
        <dbReference type="SAM" id="SignalP"/>
    </source>
</evidence>
<sequence>MEVKLLRRSFVALAAAALAACAASSIDPQTKASIGTVYVEPVQLSKATVFGPNAREVDAVSGKVPATASEAISRIQHVLDTQANLSQLIERQAKQDLAIRGYRLTDDASHATAKLKITVRHALSVPVGANDGRGIAMSVGTEMVRVSDGKQLFLAGASQIKDPGTKGVRLMPYAEWFTNEGFLVEQYRLVARLLTAQTLEGL</sequence>
<name>A0A367PF63_CUPNE</name>
<dbReference type="PROSITE" id="PS51257">
    <property type="entry name" value="PROKAR_LIPOPROTEIN"/>
    <property type="match status" value="1"/>
</dbReference>
<gene>
    <name evidence="2" type="ORF">DDK22_24540</name>
</gene>
<evidence type="ECO:0008006" key="4">
    <source>
        <dbReference type="Google" id="ProtNLM"/>
    </source>
</evidence>
<feature type="signal peptide" evidence="1">
    <location>
        <begin position="1"/>
        <end position="22"/>
    </location>
</feature>
<comment type="caution">
    <text evidence="2">The sequence shown here is derived from an EMBL/GenBank/DDBJ whole genome shotgun (WGS) entry which is preliminary data.</text>
</comment>
<organism evidence="2 3">
    <name type="scientific">Cupriavidus necator</name>
    <name type="common">Alcaligenes eutrophus</name>
    <name type="synonym">Ralstonia eutropha</name>
    <dbReference type="NCBI Taxonomy" id="106590"/>
    <lineage>
        <taxon>Bacteria</taxon>
        <taxon>Pseudomonadati</taxon>
        <taxon>Pseudomonadota</taxon>
        <taxon>Betaproteobacteria</taxon>
        <taxon>Burkholderiales</taxon>
        <taxon>Burkholderiaceae</taxon>
        <taxon>Cupriavidus</taxon>
    </lineage>
</organism>
<evidence type="ECO:0000313" key="3">
    <source>
        <dbReference type="Proteomes" id="UP000253501"/>
    </source>
</evidence>
<evidence type="ECO:0000313" key="2">
    <source>
        <dbReference type="EMBL" id="RCJ05857.1"/>
    </source>
</evidence>